<evidence type="ECO:0000313" key="3">
    <source>
        <dbReference type="EMBL" id="UBO76514.1"/>
    </source>
</evidence>
<proteinExistence type="predicted"/>
<reference evidence="2" key="2">
    <citation type="submission" date="2020-03" db="EMBL/GenBank/DDBJ databases">
        <title>Whole genome sequence of Oryctes rhinoceros Nudivirus isolated in Riau Province, Indonesia.</title>
        <authorList>
            <person name="Kurnia Y.W."/>
            <person name="Tanjung Z.A."/>
            <person name="Utomo C."/>
            <person name="Naim M."/>
            <person name="Situmorang E.C."/>
            <person name="Liwang T."/>
        </authorList>
    </citation>
    <scope>NUCLEOTIDE SEQUENCE</scope>
    <source>
        <strain evidence="2">LiboV</strain>
    </source>
</reference>
<dbReference type="EMBL" id="MZ727584">
    <property type="protein sequence ID" value="UBO76514.1"/>
    <property type="molecule type" value="Genomic_DNA"/>
</dbReference>
<accession>A0A6B9QR19</accession>
<dbReference type="EMBL" id="MT150137">
    <property type="protein sequence ID" value="QKE59567.1"/>
    <property type="molecule type" value="Genomic_DNA"/>
</dbReference>
<protein>
    <submittedName>
        <fullName evidence="1">GrBNV_gp62-like protein</fullName>
    </submittedName>
</protein>
<evidence type="ECO:0000313" key="1">
    <source>
        <dbReference type="EMBL" id="QHG11336.1"/>
    </source>
</evidence>
<name>A0A6B9QR19_9VIRU</name>
<reference evidence="1" key="1">
    <citation type="journal article" date="2020" name="J. ISSAAS">
        <title>Complete genome sequence of Oryctes rhinoceros Nudivirus isolated from Coconut Rhinoceros Beetle in the Solomon Islands.</title>
        <authorList>
            <person name="Etebari K."/>
            <person name="Filipovic I."/>
            <person name="Rasic G."/>
            <person name="Devine G.J."/>
            <person name="Tsatsia H."/>
            <person name="Furlong M.J."/>
        </authorList>
    </citation>
    <scope>NUCLEOTIDE SEQUENCE</scope>
    <source>
        <strain evidence="1">Solomon Islands</strain>
    </source>
</reference>
<evidence type="ECO:0000313" key="2">
    <source>
        <dbReference type="EMBL" id="QKE59567.1"/>
    </source>
</evidence>
<reference evidence="3" key="3">
    <citation type="submission" date="2021-08" db="EMBL/GenBank/DDBJ databases">
        <title>Whole genome sequence of Oryctes rhinoceros Nudivirus detected in Riau Province, Indonesia.</title>
        <authorList>
            <person name="Kurnia Y.W."/>
            <person name="Tanjung Z.A."/>
            <person name="Utomo C."/>
            <person name="Naim M."/>
            <person name="Situmorang E.C."/>
            <person name="Liwang T."/>
        </authorList>
    </citation>
    <scope>NUCLEOTIDE SEQUENCE</scope>
    <source>
        <strain evidence="3">LiboV</strain>
    </source>
</reference>
<organism evidence="1">
    <name type="scientific">Oryctes rhinoceros nudivirus</name>
    <dbReference type="NCBI Taxonomy" id="92521"/>
    <lineage>
        <taxon>Viruses</taxon>
        <taxon>Viruses incertae sedis</taxon>
        <taxon>Naldaviricetes</taxon>
        <taxon>Lefavirales</taxon>
        <taxon>Nudiviridae</taxon>
        <taxon>Alphanudivirus</taxon>
        <taxon>Alphanudivirus oryrhinocerotis</taxon>
    </lineage>
</organism>
<gene>
    <name evidence="1" type="ORF">SI_OrNV_gp104</name>
</gene>
<sequence>MHSQFTFDFVPMPDIAFNVLPKNIGFKVKRYLHTDEVPCIREEFERLYHNGYTHVINMPGNLNQIICAAKHYNIVCVDYRLLKYVSEFCSRQRLV</sequence>
<dbReference type="EMBL" id="MN623374">
    <property type="protein sequence ID" value="QHG11336.1"/>
    <property type="molecule type" value="Genomic_DNA"/>
</dbReference>